<name>A0ACC0AFZ5_CATRO</name>
<gene>
    <name evidence="1" type="ORF">M9H77_28073</name>
</gene>
<comment type="caution">
    <text evidence="1">The sequence shown here is derived from an EMBL/GenBank/DDBJ whole genome shotgun (WGS) entry which is preliminary data.</text>
</comment>
<evidence type="ECO:0000313" key="2">
    <source>
        <dbReference type="Proteomes" id="UP001060085"/>
    </source>
</evidence>
<dbReference type="EMBL" id="CM044706">
    <property type="protein sequence ID" value="KAI5659280.1"/>
    <property type="molecule type" value="Genomic_DNA"/>
</dbReference>
<evidence type="ECO:0000313" key="1">
    <source>
        <dbReference type="EMBL" id="KAI5659280.1"/>
    </source>
</evidence>
<accession>A0ACC0AFZ5</accession>
<dbReference type="Proteomes" id="UP001060085">
    <property type="component" value="Linkage Group LG06"/>
</dbReference>
<proteinExistence type="predicted"/>
<sequence>MVSAHHLDTSFSLSFGWSWFGRHNGRPKACISEDKYLMLHRRNEGLHRQQKIVGSVSTDAITILNSPKIEHSELPPLVSALKASAKENAASFHFPGHNRGHAAPSSLTHLIGEKPFLHDLPELPELDNLFAPEGPILEAQRKAAELFGATETWFLVGGSTCGIQAAIMATCSPGDILILPRNTHISAVSAMVLSGAMPKYIMPHYNSTWDIAGGITPSQASAA</sequence>
<keyword evidence="2" id="KW-1185">Reference proteome</keyword>
<reference evidence="2" key="1">
    <citation type="journal article" date="2023" name="Nat. Plants">
        <title>Single-cell RNA sequencing provides a high-resolution roadmap for understanding the multicellular compartmentation of specialized metabolism.</title>
        <authorList>
            <person name="Sun S."/>
            <person name="Shen X."/>
            <person name="Li Y."/>
            <person name="Li Y."/>
            <person name="Wang S."/>
            <person name="Li R."/>
            <person name="Zhang H."/>
            <person name="Shen G."/>
            <person name="Guo B."/>
            <person name="Wei J."/>
            <person name="Xu J."/>
            <person name="St-Pierre B."/>
            <person name="Chen S."/>
            <person name="Sun C."/>
        </authorList>
    </citation>
    <scope>NUCLEOTIDE SEQUENCE [LARGE SCALE GENOMIC DNA]</scope>
</reference>
<organism evidence="1 2">
    <name type="scientific">Catharanthus roseus</name>
    <name type="common">Madagascar periwinkle</name>
    <name type="synonym">Vinca rosea</name>
    <dbReference type="NCBI Taxonomy" id="4058"/>
    <lineage>
        <taxon>Eukaryota</taxon>
        <taxon>Viridiplantae</taxon>
        <taxon>Streptophyta</taxon>
        <taxon>Embryophyta</taxon>
        <taxon>Tracheophyta</taxon>
        <taxon>Spermatophyta</taxon>
        <taxon>Magnoliopsida</taxon>
        <taxon>eudicotyledons</taxon>
        <taxon>Gunneridae</taxon>
        <taxon>Pentapetalae</taxon>
        <taxon>asterids</taxon>
        <taxon>lamiids</taxon>
        <taxon>Gentianales</taxon>
        <taxon>Apocynaceae</taxon>
        <taxon>Rauvolfioideae</taxon>
        <taxon>Vinceae</taxon>
        <taxon>Catharanthinae</taxon>
        <taxon>Catharanthus</taxon>
    </lineage>
</organism>
<protein>
    <submittedName>
        <fullName evidence="1">Uncharacterized protein</fullName>
    </submittedName>
</protein>